<gene>
    <name evidence="4" type="ORF">FIBSPDRAFT_859287</name>
</gene>
<feature type="compositionally biased region" description="Polar residues" evidence="3">
    <location>
        <begin position="94"/>
        <end position="103"/>
    </location>
</feature>
<comment type="subcellular location">
    <subcellularLocation>
        <location evidence="2">Golgi apparatus</location>
        <location evidence="2">trans-Golgi network</location>
    </subcellularLocation>
</comment>
<evidence type="ECO:0000313" key="5">
    <source>
        <dbReference type="Proteomes" id="UP000076532"/>
    </source>
</evidence>
<comment type="subunit">
    <text evidence="2">Component of the Golgi-associated retrograde protein (GARP) complex.</text>
</comment>
<dbReference type="GO" id="GO:0006869">
    <property type="term" value="P:lipid transport"/>
    <property type="evidence" value="ECO:0007669"/>
    <property type="project" value="UniProtKB-UniRule"/>
</dbReference>
<accession>A0A166LCM6</accession>
<name>A0A166LCM6_9AGAM</name>
<keyword evidence="2" id="KW-0653">Protein transport</keyword>
<evidence type="ECO:0000256" key="1">
    <source>
        <dbReference type="ARBA" id="ARBA00006080"/>
    </source>
</evidence>
<keyword evidence="5" id="KW-1185">Reference proteome</keyword>
<keyword evidence="2" id="KW-0333">Golgi apparatus</keyword>
<organism evidence="4 5">
    <name type="scientific">Athelia psychrophila</name>
    <dbReference type="NCBI Taxonomy" id="1759441"/>
    <lineage>
        <taxon>Eukaryota</taxon>
        <taxon>Fungi</taxon>
        <taxon>Dikarya</taxon>
        <taxon>Basidiomycota</taxon>
        <taxon>Agaricomycotina</taxon>
        <taxon>Agaricomycetes</taxon>
        <taxon>Agaricomycetidae</taxon>
        <taxon>Atheliales</taxon>
        <taxon>Atheliaceae</taxon>
        <taxon>Athelia</taxon>
    </lineage>
</organism>
<dbReference type="GO" id="GO:0007030">
    <property type="term" value="P:Golgi organization"/>
    <property type="evidence" value="ECO:0007669"/>
    <property type="project" value="UniProtKB-UniRule"/>
</dbReference>
<feature type="compositionally biased region" description="Low complexity" evidence="3">
    <location>
        <begin position="1"/>
        <end position="24"/>
    </location>
</feature>
<sequence>MSHSSRPSTPGSSTFTSPVGSPTPNRARQSLPVPAHQSPLRLGSPPALPAARRVSLTAPLKSPATPPPAGKTRARDLLRKHYGLALGPPPALSRSDSGETSSDPMDLDSPAFDARSYYEQLITTSSLGTLLKRENELLTEIRQLDSERQSLVYNHHHELIAASETISAMKTRAENLDADLDLLRESFSEISRLGAEVAIETHDGGGAKRRGS</sequence>
<dbReference type="AlphaFoldDB" id="A0A166LCM6"/>
<dbReference type="PANTHER" id="PTHR15954:SF4">
    <property type="entry name" value="VACUOLAR PROTEIN SORTING-ASSOCIATED PROTEIN 51 HOMOLOG"/>
    <property type="match status" value="1"/>
</dbReference>
<keyword evidence="2" id="KW-0813">Transport</keyword>
<dbReference type="Proteomes" id="UP000076532">
    <property type="component" value="Unassembled WGS sequence"/>
</dbReference>
<proteinExistence type="inferred from homology"/>
<dbReference type="GO" id="GO:0000938">
    <property type="term" value="C:GARP complex"/>
    <property type="evidence" value="ECO:0007669"/>
    <property type="project" value="UniProtKB-UniRule"/>
</dbReference>
<keyword evidence="2" id="KW-0445">Lipid transport</keyword>
<dbReference type="Pfam" id="PF08700">
    <property type="entry name" value="VPS51_Exo84_N"/>
    <property type="match status" value="1"/>
</dbReference>
<protein>
    <recommendedName>
        <fullName evidence="2">Vacuolar protein sorting-associated protein 51 homolog</fullName>
    </recommendedName>
</protein>
<dbReference type="STRING" id="436010.A0A166LCM6"/>
<comment type="similarity">
    <text evidence="1 2">Belongs to the VPS51 family.</text>
</comment>
<dbReference type="InterPro" id="IPR014812">
    <property type="entry name" value="Vps51"/>
</dbReference>
<dbReference type="GO" id="GO:1990745">
    <property type="term" value="C:EARP complex"/>
    <property type="evidence" value="ECO:0007669"/>
    <property type="project" value="TreeGrafter"/>
</dbReference>
<evidence type="ECO:0000256" key="2">
    <source>
        <dbReference type="RuleBase" id="RU368010"/>
    </source>
</evidence>
<comment type="function">
    <text evidence="2">Acts as component of the GARP complex that is involved in retrograde transport from early and late endosomes to the trans-Golgi network (TGN).</text>
</comment>
<feature type="region of interest" description="Disordered" evidence="3">
    <location>
        <begin position="1"/>
        <end position="105"/>
    </location>
</feature>
<dbReference type="OrthoDB" id="203678at2759"/>
<dbReference type="GO" id="GO:0005829">
    <property type="term" value="C:cytosol"/>
    <property type="evidence" value="ECO:0007669"/>
    <property type="project" value="GOC"/>
</dbReference>
<dbReference type="GO" id="GO:0032456">
    <property type="term" value="P:endocytic recycling"/>
    <property type="evidence" value="ECO:0007669"/>
    <property type="project" value="TreeGrafter"/>
</dbReference>
<dbReference type="EMBL" id="KV417537">
    <property type="protein sequence ID" value="KZP22814.1"/>
    <property type="molecule type" value="Genomic_DNA"/>
</dbReference>
<dbReference type="GO" id="GO:0042147">
    <property type="term" value="P:retrograde transport, endosome to Golgi"/>
    <property type="evidence" value="ECO:0007669"/>
    <property type="project" value="UniProtKB-UniRule"/>
</dbReference>
<dbReference type="GO" id="GO:0048193">
    <property type="term" value="P:Golgi vesicle transport"/>
    <property type="evidence" value="ECO:0007669"/>
    <property type="project" value="TreeGrafter"/>
</dbReference>
<evidence type="ECO:0000313" key="4">
    <source>
        <dbReference type="EMBL" id="KZP22814.1"/>
    </source>
</evidence>
<evidence type="ECO:0000256" key="3">
    <source>
        <dbReference type="SAM" id="MobiDB-lite"/>
    </source>
</evidence>
<dbReference type="GO" id="GO:0016020">
    <property type="term" value="C:membrane"/>
    <property type="evidence" value="ECO:0007669"/>
    <property type="project" value="TreeGrafter"/>
</dbReference>
<dbReference type="PANTHER" id="PTHR15954">
    <property type="entry name" value="VACUOLAR PROTEIN SORTING-ASSOCIATED PROTEIN 51 HOMOLOG"/>
    <property type="match status" value="1"/>
</dbReference>
<reference evidence="4 5" key="1">
    <citation type="journal article" date="2016" name="Mol. Biol. Evol.">
        <title>Comparative Genomics of Early-Diverging Mushroom-Forming Fungi Provides Insights into the Origins of Lignocellulose Decay Capabilities.</title>
        <authorList>
            <person name="Nagy L.G."/>
            <person name="Riley R."/>
            <person name="Tritt A."/>
            <person name="Adam C."/>
            <person name="Daum C."/>
            <person name="Floudas D."/>
            <person name="Sun H."/>
            <person name="Yadav J.S."/>
            <person name="Pangilinan J."/>
            <person name="Larsson K.H."/>
            <person name="Matsuura K."/>
            <person name="Barry K."/>
            <person name="Labutti K."/>
            <person name="Kuo R."/>
            <person name="Ohm R.A."/>
            <person name="Bhattacharya S.S."/>
            <person name="Shirouzu T."/>
            <person name="Yoshinaga Y."/>
            <person name="Martin F.M."/>
            <person name="Grigoriev I.V."/>
            <person name="Hibbett D.S."/>
        </authorList>
    </citation>
    <scope>NUCLEOTIDE SEQUENCE [LARGE SCALE GENOMIC DNA]</scope>
    <source>
        <strain evidence="4 5">CBS 109695</strain>
    </source>
</reference>
<dbReference type="GO" id="GO:0015031">
    <property type="term" value="P:protein transport"/>
    <property type="evidence" value="ECO:0007669"/>
    <property type="project" value="UniProtKB-UniRule"/>
</dbReference>